<feature type="binding site" evidence="7">
    <location>
        <position position="55"/>
    </location>
    <ligand>
        <name>substrate</name>
    </ligand>
</feature>
<dbReference type="KEGG" id="fgi:OP10G_4461"/>
<comment type="function">
    <text evidence="7">Catalyzes the hydrolysis of inorganic pyrophosphate (PPi) forming two phosphate ions.</text>
</comment>
<evidence type="ECO:0000256" key="3">
    <source>
        <dbReference type="ARBA" id="ARBA00022723"/>
    </source>
</evidence>
<organism evidence="8 9">
    <name type="scientific">Fimbriimonas ginsengisoli Gsoil 348</name>
    <dbReference type="NCBI Taxonomy" id="661478"/>
    <lineage>
        <taxon>Bacteria</taxon>
        <taxon>Bacillati</taxon>
        <taxon>Armatimonadota</taxon>
        <taxon>Fimbriimonadia</taxon>
        <taxon>Fimbriimonadales</taxon>
        <taxon>Fimbriimonadaceae</taxon>
        <taxon>Fimbriimonas</taxon>
    </lineage>
</organism>
<gene>
    <name evidence="7" type="primary">ppa</name>
    <name evidence="8" type="ORF">OP10G_4461</name>
</gene>
<keyword evidence="5 7" id="KW-0460">Magnesium</keyword>
<comment type="cofactor">
    <cofactor evidence="1 7">
        <name>Mg(2+)</name>
        <dbReference type="ChEBI" id="CHEBI:18420"/>
    </cofactor>
</comment>
<evidence type="ECO:0000313" key="9">
    <source>
        <dbReference type="Proteomes" id="UP000027982"/>
    </source>
</evidence>
<dbReference type="InterPro" id="IPR008162">
    <property type="entry name" value="Pyrophosphatase"/>
</dbReference>
<evidence type="ECO:0000256" key="2">
    <source>
        <dbReference type="ARBA" id="ARBA00022490"/>
    </source>
</evidence>
<evidence type="ECO:0000256" key="1">
    <source>
        <dbReference type="ARBA" id="ARBA00001946"/>
    </source>
</evidence>
<dbReference type="Gene3D" id="3.90.80.10">
    <property type="entry name" value="Inorganic pyrophosphatase"/>
    <property type="match status" value="1"/>
</dbReference>
<keyword evidence="3 7" id="KW-0479">Metal-binding</keyword>
<dbReference type="HAMAP" id="MF_00209">
    <property type="entry name" value="Inorganic_PPase"/>
    <property type="match status" value="1"/>
</dbReference>
<proteinExistence type="inferred from homology"/>
<name>A0A068NZ24_FIMGI</name>
<evidence type="ECO:0000256" key="5">
    <source>
        <dbReference type="ARBA" id="ARBA00022842"/>
    </source>
</evidence>
<reference evidence="8 9" key="1">
    <citation type="journal article" date="2014" name="PLoS ONE">
        <title>The first complete genome sequence of the class fimbriimonadia in the phylum armatimonadetes.</title>
        <authorList>
            <person name="Hu Z.Y."/>
            <person name="Wang Y.Z."/>
            <person name="Im W.T."/>
            <person name="Wang S.Y."/>
            <person name="Zhao G.P."/>
            <person name="Zheng H.J."/>
            <person name="Quan Z.X."/>
        </authorList>
    </citation>
    <scope>NUCLEOTIDE SEQUENCE [LARGE SCALE GENOMIC DNA]</scope>
    <source>
        <strain evidence="8">Gsoil 348</strain>
    </source>
</reference>
<dbReference type="eggNOG" id="COG0221">
    <property type="taxonomic scope" value="Bacteria"/>
</dbReference>
<dbReference type="PROSITE" id="PS00387">
    <property type="entry name" value="PPASE"/>
    <property type="match status" value="1"/>
</dbReference>
<evidence type="ECO:0000256" key="6">
    <source>
        <dbReference type="ARBA" id="ARBA00047820"/>
    </source>
</evidence>
<feature type="binding site" evidence="7">
    <location>
        <position position="43"/>
    </location>
    <ligand>
        <name>substrate</name>
    </ligand>
</feature>
<dbReference type="AlphaFoldDB" id="A0A068NZ24"/>
<dbReference type="EMBL" id="CP007139">
    <property type="protein sequence ID" value="AIE87829.1"/>
    <property type="molecule type" value="Genomic_DNA"/>
</dbReference>
<dbReference type="GO" id="GO:0006796">
    <property type="term" value="P:phosphate-containing compound metabolic process"/>
    <property type="evidence" value="ECO:0007669"/>
    <property type="project" value="InterPro"/>
</dbReference>
<dbReference type="InterPro" id="IPR036649">
    <property type="entry name" value="Pyrophosphatase_sf"/>
</dbReference>
<comment type="subunit">
    <text evidence="7">Homohexamer.</text>
</comment>
<feature type="binding site" evidence="7">
    <location>
        <position position="70"/>
    </location>
    <ligand>
        <name>Mg(2+)</name>
        <dbReference type="ChEBI" id="CHEBI:18420"/>
        <label>1</label>
    </ligand>
</feature>
<keyword evidence="4 7" id="KW-0378">Hydrolase</keyword>
<dbReference type="FunFam" id="3.90.80.10:FF:000003">
    <property type="entry name" value="Inorganic pyrophosphatase"/>
    <property type="match status" value="1"/>
</dbReference>
<comment type="catalytic activity">
    <reaction evidence="6 7">
        <text>diphosphate + H2O = 2 phosphate + H(+)</text>
        <dbReference type="Rhea" id="RHEA:24576"/>
        <dbReference type="ChEBI" id="CHEBI:15377"/>
        <dbReference type="ChEBI" id="CHEBI:15378"/>
        <dbReference type="ChEBI" id="CHEBI:33019"/>
        <dbReference type="ChEBI" id="CHEBI:43474"/>
        <dbReference type="EC" id="3.6.1.1"/>
    </reaction>
</comment>
<feature type="binding site" evidence="7">
    <location>
        <position position="70"/>
    </location>
    <ligand>
        <name>Mg(2+)</name>
        <dbReference type="ChEBI" id="CHEBI:18420"/>
        <label>2</label>
    </ligand>
</feature>
<dbReference type="STRING" id="661478.OP10G_4461"/>
<dbReference type="Proteomes" id="UP000027982">
    <property type="component" value="Chromosome"/>
</dbReference>
<evidence type="ECO:0000313" key="8">
    <source>
        <dbReference type="EMBL" id="AIE87829.1"/>
    </source>
</evidence>
<dbReference type="HOGENOM" id="CLU_073198_1_1_0"/>
<evidence type="ECO:0000256" key="7">
    <source>
        <dbReference type="HAMAP-Rule" id="MF_00209"/>
    </source>
</evidence>
<dbReference type="EC" id="3.6.1.1" evidence="7"/>
<protein>
    <recommendedName>
        <fullName evidence="7">Inorganic pyrophosphatase</fullName>
        <ecNumber evidence="7">3.6.1.1</ecNumber>
    </recommendedName>
    <alternativeName>
        <fullName evidence="7">Pyrophosphate phospho-hydrolase</fullName>
        <shortName evidence="7">PPase</shortName>
    </alternativeName>
</protein>
<dbReference type="SUPFAM" id="SSF50324">
    <property type="entry name" value="Inorganic pyrophosphatase"/>
    <property type="match status" value="1"/>
</dbReference>
<dbReference type="CDD" id="cd00412">
    <property type="entry name" value="pyrophosphatase"/>
    <property type="match status" value="1"/>
</dbReference>
<dbReference type="Pfam" id="PF00719">
    <property type="entry name" value="Pyrophosphatase"/>
    <property type="match status" value="1"/>
</dbReference>
<feature type="binding site" evidence="7">
    <location>
        <position position="29"/>
    </location>
    <ligand>
        <name>substrate</name>
    </ligand>
</feature>
<dbReference type="GO" id="GO:0000287">
    <property type="term" value="F:magnesium ion binding"/>
    <property type="evidence" value="ECO:0007669"/>
    <property type="project" value="UniProtKB-UniRule"/>
</dbReference>
<keyword evidence="9" id="KW-1185">Reference proteome</keyword>
<accession>A0A068NZ24</accession>
<dbReference type="OrthoDB" id="5187599at2"/>
<sequence length="169" mass="19180">MSLLNATIGPNAPATFNTVIEIPRGSTNKYEVDIESGLIKLDRVLYSPLFYPFDYGYIPQTKYLDGDPLDVLVLISHPTFPGCVIEASAIGVLEMTDEKGPDEKILCVATKDPRFGYRKTLEEVNTHTTKEIMHFFRVYKDLEDKAVEVVGWHGPDVARRLIDQYRLDR</sequence>
<dbReference type="GO" id="GO:0004427">
    <property type="term" value="F:inorganic diphosphate phosphatase activity"/>
    <property type="evidence" value="ECO:0007669"/>
    <property type="project" value="UniProtKB-UniRule"/>
</dbReference>
<dbReference type="GO" id="GO:0005737">
    <property type="term" value="C:cytoplasm"/>
    <property type="evidence" value="ECO:0007669"/>
    <property type="project" value="UniProtKB-SubCell"/>
</dbReference>
<feature type="binding site" evidence="7">
    <location>
        <position position="139"/>
    </location>
    <ligand>
        <name>substrate</name>
    </ligand>
</feature>
<dbReference type="RefSeq" id="WP_025228292.1">
    <property type="nucleotide sequence ID" value="NZ_CP007139.1"/>
</dbReference>
<feature type="binding site" evidence="7">
    <location>
        <position position="65"/>
    </location>
    <ligand>
        <name>Mg(2+)</name>
        <dbReference type="ChEBI" id="CHEBI:18420"/>
        <label>1</label>
    </ligand>
</feature>
<evidence type="ECO:0000256" key="4">
    <source>
        <dbReference type="ARBA" id="ARBA00022801"/>
    </source>
</evidence>
<dbReference type="PANTHER" id="PTHR10286">
    <property type="entry name" value="INORGANIC PYROPHOSPHATASE"/>
    <property type="match status" value="1"/>
</dbReference>
<keyword evidence="2 7" id="KW-0963">Cytoplasm</keyword>
<feature type="binding site" evidence="7">
    <location>
        <position position="102"/>
    </location>
    <ligand>
        <name>Mg(2+)</name>
        <dbReference type="ChEBI" id="CHEBI:18420"/>
        <label>1</label>
    </ligand>
</feature>
<comment type="similarity">
    <text evidence="7">Belongs to the PPase family.</text>
</comment>
<comment type="subcellular location">
    <subcellularLocation>
        <location evidence="7">Cytoplasm</location>
    </subcellularLocation>
</comment>